<gene>
    <name evidence="1" type="ORF">TIFTF001_026803</name>
</gene>
<reference evidence="1" key="1">
    <citation type="submission" date="2023-07" db="EMBL/GenBank/DDBJ databases">
        <title>draft genome sequence of fig (Ficus carica).</title>
        <authorList>
            <person name="Takahashi T."/>
            <person name="Nishimura K."/>
        </authorList>
    </citation>
    <scope>NUCLEOTIDE SEQUENCE</scope>
</reference>
<dbReference type="EMBL" id="BTGU01000072">
    <property type="protein sequence ID" value="GMN57689.1"/>
    <property type="molecule type" value="Genomic_DNA"/>
</dbReference>
<keyword evidence="2" id="KW-1185">Reference proteome</keyword>
<dbReference type="Proteomes" id="UP001187192">
    <property type="component" value="Unassembled WGS sequence"/>
</dbReference>
<evidence type="ECO:0000313" key="2">
    <source>
        <dbReference type="Proteomes" id="UP001187192"/>
    </source>
</evidence>
<protein>
    <submittedName>
        <fullName evidence="1">Uncharacterized protein</fullName>
    </submittedName>
</protein>
<comment type="caution">
    <text evidence="1">The sequence shown here is derived from an EMBL/GenBank/DDBJ whole genome shotgun (WGS) entry which is preliminary data.</text>
</comment>
<organism evidence="1 2">
    <name type="scientific">Ficus carica</name>
    <name type="common">Common fig</name>
    <dbReference type="NCBI Taxonomy" id="3494"/>
    <lineage>
        <taxon>Eukaryota</taxon>
        <taxon>Viridiplantae</taxon>
        <taxon>Streptophyta</taxon>
        <taxon>Embryophyta</taxon>
        <taxon>Tracheophyta</taxon>
        <taxon>Spermatophyta</taxon>
        <taxon>Magnoliopsida</taxon>
        <taxon>eudicotyledons</taxon>
        <taxon>Gunneridae</taxon>
        <taxon>Pentapetalae</taxon>
        <taxon>rosids</taxon>
        <taxon>fabids</taxon>
        <taxon>Rosales</taxon>
        <taxon>Moraceae</taxon>
        <taxon>Ficeae</taxon>
        <taxon>Ficus</taxon>
    </lineage>
</organism>
<proteinExistence type="predicted"/>
<evidence type="ECO:0000313" key="1">
    <source>
        <dbReference type="EMBL" id="GMN57689.1"/>
    </source>
</evidence>
<dbReference type="AlphaFoldDB" id="A0AA88DMU7"/>
<name>A0AA88DMU7_FICCA</name>
<sequence length="58" mass="6787">MPVWNPLLRFRCSEHCFVRAYGLFRREWGTWSANDSVLGEHPAIRSVPERMGSLHCRA</sequence>
<accession>A0AA88DMU7</accession>